<dbReference type="Proteomes" id="UP001204953">
    <property type="component" value="Unassembled WGS sequence"/>
</dbReference>
<sequence>STPLKRKVMKKPLALSSLLLLITGFGVTSPTLTLKAETPAIISQISQASPNNSNSAQSGVELLNPGIEPRQQLRFTPTANTRQTTIMTMNMNMAATIDDQVMPAIDFPPVKMTLEAGVKQIDPNGDAHIELSYSQVEVASNTAFPANVLDSIRSQLDKITGMKMSYILDSQGKAKDVNVVFPDDIDPNIKQFLQPMLNSLEQLSNSPFPQANVGVGAKWRVLSSVPPVGLPINQIDVLYEIVSLQNNTVTLKVSTDTKGEPKAVSGVNLPGLPPGMEVNIKSMAIQSNGTLTGRLDQIMPNIGNMSVISNMEFGIKDPKSDEEAMVNMKSSVNITMESQ</sequence>
<accession>A0AAE3GYN2</accession>
<evidence type="ECO:0000313" key="2">
    <source>
        <dbReference type="Proteomes" id="UP001204953"/>
    </source>
</evidence>
<protein>
    <submittedName>
        <fullName evidence="1">Uncharacterized protein</fullName>
    </submittedName>
</protein>
<dbReference type="RefSeq" id="WP_254014941.1">
    <property type="nucleotide sequence ID" value="NZ_JAMZMM010000512.1"/>
</dbReference>
<feature type="non-terminal residue" evidence="1">
    <location>
        <position position="1"/>
    </location>
</feature>
<comment type="caution">
    <text evidence="1">The sequence shown here is derived from an EMBL/GenBank/DDBJ whole genome shotgun (WGS) entry which is preliminary data.</text>
</comment>
<proteinExistence type="predicted"/>
<organism evidence="1 2">
    <name type="scientific">Limnofasciculus baicalensis BBK-W-15</name>
    <dbReference type="NCBI Taxonomy" id="2699891"/>
    <lineage>
        <taxon>Bacteria</taxon>
        <taxon>Bacillati</taxon>
        <taxon>Cyanobacteriota</taxon>
        <taxon>Cyanophyceae</taxon>
        <taxon>Coleofasciculales</taxon>
        <taxon>Coleofasciculaceae</taxon>
        <taxon>Limnofasciculus</taxon>
        <taxon>Limnofasciculus baicalensis</taxon>
    </lineage>
</organism>
<keyword evidence="2" id="KW-1185">Reference proteome</keyword>
<dbReference type="EMBL" id="JAMZMM010000512">
    <property type="protein sequence ID" value="MCP2732216.1"/>
    <property type="molecule type" value="Genomic_DNA"/>
</dbReference>
<reference evidence="1" key="1">
    <citation type="submission" date="2022-06" db="EMBL/GenBank/DDBJ databases">
        <title>New cyanobacteria of genus Symplocastrum in benthos of Lake Baikal.</title>
        <authorList>
            <person name="Sorokovikova E."/>
            <person name="Tikhonova I."/>
            <person name="Krasnopeev A."/>
            <person name="Evseev P."/>
            <person name="Gladkikh A."/>
            <person name="Belykh O."/>
        </authorList>
    </citation>
    <scope>NUCLEOTIDE SEQUENCE</scope>
    <source>
        <strain evidence="1">BBK-W-15</strain>
    </source>
</reference>
<gene>
    <name evidence="1" type="ORF">NJ959_27680</name>
</gene>
<name>A0AAE3GYN2_9CYAN</name>
<evidence type="ECO:0000313" key="1">
    <source>
        <dbReference type="EMBL" id="MCP2732216.1"/>
    </source>
</evidence>
<dbReference type="AlphaFoldDB" id="A0AAE3GYN2"/>